<evidence type="ECO:0000256" key="5">
    <source>
        <dbReference type="ARBA" id="ARBA00023004"/>
    </source>
</evidence>
<dbReference type="Proteomes" id="UP000749559">
    <property type="component" value="Unassembled WGS sequence"/>
</dbReference>
<protein>
    <recommendedName>
        <fullName evidence="13">Cytochrome P450</fullName>
    </recommendedName>
</protein>
<dbReference type="EMBL" id="CAIIXF020000001">
    <property type="protein sequence ID" value="CAH1775797.1"/>
    <property type="molecule type" value="Genomic_DNA"/>
</dbReference>
<keyword evidence="10" id="KW-0472">Membrane</keyword>
<dbReference type="Pfam" id="PF00067">
    <property type="entry name" value="p450"/>
    <property type="match status" value="1"/>
</dbReference>
<evidence type="ECO:0000256" key="3">
    <source>
        <dbReference type="ARBA" id="ARBA00022723"/>
    </source>
</evidence>
<comment type="similarity">
    <text evidence="2 8">Belongs to the cytochrome P450 family.</text>
</comment>
<dbReference type="PANTHER" id="PTHR24300">
    <property type="entry name" value="CYTOCHROME P450 508A4-RELATED"/>
    <property type="match status" value="1"/>
</dbReference>
<gene>
    <name evidence="11" type="ORF">OFUS_LOCUS3050</name>
</gene>
<dbReference type="OrthoDB" id="3934656at2759"/>
<keyword evidence="4 8" id="KW-0560">Oxidoreductase</keyword>
<evidence type="ECO:0000256" key="7">
    <source>
        <dbReference type="PIRSR" id="PIRSR602401-1"/>
    </source>
</evidence>
<dbReference type="PANTHER" id="PTHR24300:SF403">
    <property type="entry name" value="CYTOCHROME P450 306A1"/>
    <property type="match status" value="1"/>
</dbReference>
<keyword evidence="5 7" id="KW-0408">Iron</keyword>
<keyword evidence="9" id="KW-0175">Coiled coil</keyword>
<feature type="coiled-coil region" evidence="9">
    <location>
        <begin position="193"/>
        <end position="220"/>
    </location>
</feature>
<dbReference type="AlphaFoldDB" id="A0A8S4N4H2"/>
<dbReference type="SUPFAM" id="SSF48264">
    <property type="entry name" value="Cytochrome P450"/>
    <property type="match status" value="1"/>
</dbReference>
<evidence type="ECO:0000256" key="9">
    <source>
        <dbReference type="SAM" id="Coils"/>
    </source>
</evidence>
<keyword evidence="12" id="KW-1185">Reference proteome</keyword>
<dbReference type="InterPro" id="IPR017972">
    <property type="entry name" value="Cyt_P450_CS"/>
</dbReference>
<dbReference type="GO" id="GO:0005506">
    <property type="term" value="F:iron ion binding"/>
    <property type="evidence" value="ECO:0007669"/>
    <property type="project" value="InterPro"/>
</dbReference>
<dbReference type="InterPro" id="IPR036396">
    <property type="entry name" value="Cyt_P450_sf"/>
</dbReference>
<dbReference type="InterPro" id="IPR050182">
    <property type="entry name" value="Cytochrome_P450_fam2"/>
</dbReference>
<dbReference type="FunFam" id="1.10.630.10:FF:000036">
    <property type="entry name" value="CYtochrome P450 family"/>
    <property type="match status" value="1"/>
</dbReference>
<keyword evidence="10" id="KW-1133">Transmembrane helix</keyword>
<dbReference type="InterPro" id="IPR001128">
    <property type="entry name" value="Cyt_P450"/>
</dbReference>
<dbReference type="GO" id="GO:0005737">
    <property type="term" value="C:cytoplasm"/>
    <property type="evidence" value="ECO:0007669"/>
    <property type="project" value="TreeGrafter"/>
</dbReference>
<comment type="cofactor">
    <cofactor evidence="1 7">
        <name>heme</name>
        <dbReference type="ChEBI" id="CHEBI:30413"/>
    </cofactor>
</comment>
<evidence type="ECO:0000256" key="8">
    <source>
        <dbReference type="RuleBase" id="RU000461"/>
    </source>
</evidence>
<feature type="transmembrane region" description="Helical" evidence="10">
    <location>
        <begin position="49"/>
        <end position="78"/>
    </location>
</feature>
<dbReference type="PRINTS" id="PR00463">
    <property type="entry name" value="EP450I"/>
</dbReference>
<evidence type="ECO:0000256" key="4">
    <source>
        <dbReference type="ARBA" id="ARBA00023002"/>
    </source>
</evidence>
<proteinExistence type="inferred from homology"/>
<evidence type="ECO:0000313" key="11">
    <source>
        <dbReference type="EMBL" id="CAH1775797.1"/>
    </source>
</evidence>
<evidence type="ECO:0000256" key="1">
    <source>
        <dbReference type="ARBA" id="ARBA00001971"/>
    </source>
</evidence>
<evidence type="ECO:0008006" key="13">
    <source>
        <dbReference type="Google" id="ProtNLM"/>
    </source>
</evidence>
<dbReference type="InterPro" id="IPR002401">
    <property type="entry name" value="Cyt_P450_E_grp-I"/>
</dbReference>
<dbReference type="GO" id="GO:0016712">
    <property type="term" value="F:oxidoreductase activity, acting on paired donors, with incorporation or reduction of molecular oxygen, reduced flavin or flavoprotein as one donor, and incorporation of one atom of oxygen"/>
    <property type="evidence" value="ECO:0007669"/>
    <property type="project" value="TreeGrafter"/>
</dbReference>
<evidence type="ECO:0000256" key="10">
    <source>
        <dbReference type="SAM" id="Phobius"/>
    </source>
</evidence>
<dbReference type="GO" id="GO:0006082">
    <property type="term" value="P:organic acid metabolic process"/>
    <property type="evidence" value="ECO:0007669"/>
    <property type="project" value="TreeGrafter"/>
</dbReference>
<dbReference type="GO" id="GO:0006805">
    <property type="term" value="P:xenobiotic metabolic process"/>
    <property type="evidence" value="ECO:0007669"/>
    <property type="project" value="TreeGrafter"/>
</dbReference>
<name>A0A8S4N4H2_OWEFU</name>
<keyword evidence="10" id="KW-0812">Transmembrane</keyword>
<sequence length="550" mass="64017">MMQQGQDTMHYCGMGCWNIRRCQPHNLDLGVTRHNTDGLKKRSTDKMAFFAYVLDSLASNPTASLVILLILLMTWWYMKPSPYKFPPGRPCLPIFGNFSLFDLNADLPEMFLQISREYNSSAVVSWVFSFCTVIVNKYEDARELFMSDIFMNKIESSASKHVFRGIVGAQGDRHKEQRRFTLSTLRDFGLGKNKVVEKIHEELEKLVEELENTNDLSIEMNCSSIFNTAVANIICSMVFGHRFEYNDPTFKRMSSLNNENITTNIRRVYLKMAVPFADYIPGDLFREKRLQKCVDEVKQNVLIPEFRRHFENYNPDHIGDYMDAFIKEMKDREGSDKEHWFTEEQLMWNIEDLFIAGTETTTTFLGWSFLMMLHYPDVQKRVQQEIHDIVGTDRLPSMTDKVNLPYTEATLLEIQRRCPVVPLLGHCSITPDKPSTFQEYILPPNTNWVVNFHAVHHDPDYWQDPYTFNPERFIGEDGKFKKDDHVMTFSVGKRSCLGESLAKAEMFLFFSTVLQRFSLQTEHNQPPPKIVKMPGLTSSPKPYKFCFVKL</sequence>
<dbReference type="PROSITE" id="PS00086">
    <property type="entry name" value="CYTOCHROME_P450"/>
    <property type="match status" value="1"/>
</dbReference>
<reference evidence="11" key="1">
    <citation type="submission" date="2022-03" db="EMBL/GenBank/DDBJ databases">
        <authorList>
            <person name="Martin C."/>
        </authorList>
    </citation>
    <scope>NUCLEOTIDE SEQUENCE</scope>
</reference>
<keyword evidence="6 8" id="KW-0503">Monooxygenase</keyword>
<evidence type="ECO:0000256" key="6">
    <source>
        <dbReference type="ARBA" id="ARBA00023033"/>
    </source>
</evidence>
<comment type="caution">
    <text evidence="11">The sequence shown here is derived from an EMBL/GenBank/DDBJ whole genome shotgun (WGS) entry which is preliminary data.</text>
</comment>
<feature type="binding site" description="axial binding residue" evidence="7">
    <location>
        <position position="496"/>
    </location>
    <ligand>
        <name>heme</name>
        <dbReference type="ChEBI" id="CHEBI:30413"/>
    </ligand>
    <ligandPart>
        <name>Fe</name>
        <dbReference type="ChEBI" id="CHEBI:18248"/>
    </ligandPart>
</feature>
<evidence type="ECO:0000256" key="2">
    <source>
        <dbReference type="ARBA" id="ARBA00010617"/>
    </source>
</evidence>
<organism evidence="11 12">
    <name type="scientific">Owenia fusiformis</name>
    <name type="common">Polychaete worm</name>
    <dbReference type="NCBI Taxonomy" id="6347"/>
    <lineage>
        <taxon>Eukaryota</taxon>
        <taxon>Metazoa</taxon>
        <taxon>Spiralia</taxon>
        <taxon>Lophotrochozoa</taxon>
        <taxon>Annelida</taxon>
        <taxon>Polychaeta</taxon>
        <taxon>Sedentaria</taxon>
        <taxon>Canalipalpata</taxon>
        <taxon>Sabellida</taxon>
        <taxon>Oweniida</taxon>
        <taxon>Oweniidae</taxon>
        <taxon>Owenia</taxon>
    </lineage>
</organism>
<dbReference type="GO" id="GO:0020037">
    <property type="term" value="F:heme binding"/>
    <property type="evidence" value="ECO:0007669"/>
    <property type="project" value="InterPro"/>
</dbReference>
<keyword evidence="7 8" id="KW-0349">Heme</keyword>
<evidence type="ECO:0000313" key="12">
    <source>
        <dbReference type="Proteomes" id="UP000749559"/>
    </source>
</evidence>
<dbReference type="Gene3D" id="1.10.630.10">
    <property type="entry name" value="Cytochrome P450"/>
    <property type="match status" value="1"/>
</dbReference>
<dbReference type="PRINTS" id="PR00385">
    <property type="entry name" value="P450"/>
</dbReference>
<accession>A0A8S4N4H2</accession>
<keyword evidence="3 7" id="KW-0479">Metal-binding</keyword>
<dbReference type="GO" id="GO:0008395">
    <property type="term" value="F:steroid hydroxylase activity"/>
    <property type="evidence" value="ECO:0007669"/>
    <property type="project" value="TreeGrafter"/>
</dbReference>